<reference evidence="2 3" key="1">
    <citation type="submission" date="2019-06" db="EMBL/GenBank/DDBJ databases">
        <title>Genome analyses of bacteria isolated from kimchi.</title>
        <authorList>
            <person name="Lee S."/>
            <person name="Ahn S."/>
            <person name="Roh S."/>
        </authorList>
    </citation>
    <scope>NUCLEOTIDE SEQUENCE [LARGE SCALE GENOMIC DNA]</scope>
    <source>
        <strain evidence="2 3">CBA4606</strain>
    </source>
</reference>
<organism evidence="2 3">
    <name type="scientific">Pistricoccus aurantiacus</name>
    <dbReference type="NCBI Taxonomy" id="1883414"/>
    <lineage>
        <taxon>Bacteria</taxon>
        <taxon>Pseudomonadati</taxon>
        <taxon>Pseudomonadota</taxon>
        <taxon>Gammaproteobacteria</taxon>
        <taxon>Oceanospirillales</taxon>
        <taxon>Halomonadaceae</taxon>
        <taxon>Pistricoccus</taxon>
    </lineage>
</organism>
<evidence type="ECO:0000256" key="1">
    <source>
        <dbReference type="SAM" id="MobiDB-lite"/>
    </source>
</evidence>
<gene>
    <name evidence="2" type="ORF">FGL86_09145</name>
</gene>
<evidence type="ECO:0000313" key="2">
    <source>
        <dbReference type="EMBL" id="QEA40881.1"/>
    </source>
</evidence>
<dbReference type="Proteomes" id="UP000321272">
    <property type="component" value="Chromosome"/>
</dbReference>
<proteinExistence type="predicted"/>
<accession>A0A5B8SWS6</accession>
<evidence type="ECO:0000313" key="3">
    <source>
        <dbReference type="Proteomes" id="UP000321272"/>
    </source>
</evidence>
<feature type="compositionally biased region" description="Low complexity" evidence="1">
    <location>
        <begin position="224"/>
        <end position="238"/>
    </location>
</feature>
<name>A0A5B8SWS6_9GAMM</name>
<dbReference type="AlphaFoldDB" id="A0A5B8SWS6"/>
<sequence length="371" mass="39292">MLLALSLSHAGAVLAESDSAAAEKRRASMEPLDLTGFLKSENDARSRDFLYGRWNRHDFQVKTPGVYTFESHVPAGENPDNRIEARLLDSQGQVIAEGQGLGRQGGLEMSQRLEPGDYVLEVQGYKFGAKSNRGDGFFVTVSGQDAQGRQLAEGIDDGGGIVFGGPGKDGRSTAFVRSSESVVPLAAGGAVAASAKASSDNAPVEREPIEQASTDPRPGDVAISEQASSSAESPAEPSGLSQGMPAAASSQASETGEAATPERGFDEIVTDVKIRAKGEVLTFEVAQAGTVAITTSTFADDESNYRIEARVLNEQDEVVAKDKGEGFNGDVDIKTVLEPGRYRVWVQGQKFGSAMSGVNNYELRVKQLDIQ</sequence>
<dbReference type="KEGG" id="paur:FGL86_09145"/>
<keyword evidence="3" id="KW-1185">Reference proteome</keyword>
<dbReference type="EMBL" id="CP042382">
    <property type="protein sequence ID" value="QEA40881.1"/>
    <property type="molecule type" value="Genomic_DNA"/>
</dbReference>
<evidence type="ECO:0008006" key="4">
    <source>
        <dbReference type="Google" id="ProtNLM"/>
    </source>
</evidence>
<protein>
    <recommendedName>
        <fullName evidence="4">Peptidase C-terminal archaeal/bacterial domain-containing protein</fullName>
    </recommendedName>
</protein>
<feature type="region of interest" description="Disordered" evidence="1">
    <location>
        <begin position="194"/>
        <end position="264"/>
    </location>
</feature>
<dbReference type="OrthoDB" id="6181013at2"/>